<organism evidence="20 21">
    <name type="scientific">Paramarasmius palmivorus</name>
    <dbReference type="NCBI Taxonomy" id="297713"/>
    <lineage>
        <taxon>Eukaryota</taxon>
        <taxon>Fungi</taxon>
        <taxon>Dikarya</taxon>
        <taxon>Basidiomycota</taxon>
        <taxon>Agaricomycotina</taxon>
        <taxon>Agaricomycetes</taxon>
        <taxon>Agaricomycetidae</taxon>
        <taxon>Agaricales</taxon>
        <taxon>Marasmiineae</taxon>
        <taxon>Marasmiaceae</taxon>
        <taxon>Paramarasmius</taxon>
    </lineage>
</organism>
<feature type="compositionally biased region" description="Basic and acidic residues" evidence="19">
    <location>
        <begin position="193"/>
        <end position="226"/>
    </location>
</feature>
<protein>
    <recommendedName>
        <fullName evidence="17">DASH complex subunit DUO1</fullName>
    </recommendedName>
    <alternativeName>
        <fullName evidence="18">Outer kinetochore protein DUO1</fullName>
    </alternativeName>
</protein>
<evidence type="ECO:0000256" key="11">
    <source>
        <dbReference type="ARBA" id="ARBA00022838"/>
    </source>
</evidence>
<evidence type="ECO:0000256" key="13">
    <source>
        <dbReference type="ARBA" id="ARBA00023212"/>
    </source>
</evidence>
<gene>
    <name evidence="20" type="ORF">VNI00_003914</name>
</gene>
<feature type="compositionally biased region" description="Low complexity" evidence="19">
    <location>
        <begin position="227"/>
        <end position="240"/>
    </location>
</feature>
<evidence type="ECO:0000256" key="16">
    <source>
        <dbReference type="ARBA" id="ARBA00023328"/>
    </source>
</evidence>
<evidence type="ECO:0000313" key="20">
    <source>
        <dbReference type="EMBL" id="KAK7053288.1"/>
    </source>
</evidence>
<dbReference type="PANTHER" id="PTHR28216">
    <property type="entry name" value="DASH COMPLEX SUBUNIT DUO1"/>
    <property type="match status" value="1"/>
</dbReference>
<name>A0AAW0DMU0_9AGAR</name>
<keyword evidence="13" id="KW-0206">Cytoskeleton</keyword>
<sequence length="285" mass="31784">MNAADFSDDIRIPTTSRLMSESPMLQGISSSDADLSISELSISDRTAIPEQPFSLLARPPPKQPDEPQPDAEGEEDEAVKADEEEQAKTQRLLGKQREEKLHRDLYVLKKLNSAFTAFNSTLDDVGAANEQVSEQLKHTEQLLNKYMNILAKSEDMTRIIFDNEFEGGETDLEYLERERQEAAEKARREAEQRALEVQRERERKAREAQERLEQEAREKAERERASSQRGAVRGVRGTRASMRGVRGTTSTTTRAVPGRGAAPSTRASSVTGRPSGIARGAGKRT</sequence>
<evidence type="ECO:0000256" key="10">
    <source>
        <dbReference type="ARBA" id="ARBA00022829"/>
    </source>
</evidence>
<dbReference type="GO" id="GO:0042729">
    <property type="term" value="C:DASH complex"/>
    <property type="evidence" value="ECO:0007669"/>
    <property type="project" value="InterPro"/>
</dbReference>
<dbReference type="GO" id="GO:0005874">
    <property type="term" value="C:microtubule"/>
    <property type="evidence" value="ECO:0007669"/>
    <property type="project" value="UniProtKB-KW"/>
</dbReference>
<feature type="compositionally biased region" description="Acidic residues" evidence="19">
    <location>
        <begin position="67"/>
        <end position="85"/>
    </location>
</feature>
<keyword evidence="15" id="KW-0131">Cell cycle</keyword>
<evidence type="ECO:0000256" key="19">
    <source>
        <dbReference type="SAM" id="MobiDB-lite"/>
    </source>
</evidence>
<keyword evidence="8" id="KW-0493">Microtubule</keyword>
<evidence type="ECO:0000256" key="14">
    <source>
        <dbReference type="ARBA" id="ARBA00023242"/>
    </source>
</evidence>
<evidence type="ECO:0000256" key="12">
    <source>
        <dbReference type="ARBA" id="ARBA00023054"/>
    </source>
</evidence>
<dbReference type="Pfam" id="PF08651">
    <property type="entry name" value="DASH_Duo1"/>
    <property type="match status" value="1"/>
</dbReference>
<evidence type="ECO:0000256" key="1">
    <source>
        <dbReference type="ARBA" id="ARBA00004123"/>
    </source>
</evidence>
<keyword evidence="14" id="KW-0539">Nucleus</keyword>
<comment type="subcellular location">
    <subcellularLocation>
        <location evidence="3">Chromosome</location>
        <location evidence="3">Centromere</location>
        <location evidence="3">Kinetochore</location>
    </subcellularLocation>
    <subcellularLocation>
        <location evidence="2">Cytoplasm</location>
        <location evidence="2">Cytoskeleton</location>
        <location evidence="2">Spindle</location>
    </subcellularLocation>
    <subcellularLocation>
        <location evidence="1">Nucleus</location>
    </subcellularLocation>
</comment>
<accession>A0AAW0DMU0</accession>
<keyword evidence="6" id="KW-0963">Cytoplasm</keyword>
<proteinExistence type="inferred from homology"/>
<comment type="caution">
    <text evidence="20">The sequence shown here is derived from an EMBL/GenBank/DDBJ whole genome shotgun (WGS) entry which is preliminary data.</text>
</comment>
<dbReference type="AlphaFoldDB" id="A0AAW0DMU0"/>
<reference evidence="20 21" key="1">
    <citation type="submission" date="2024-01" db="EMBL/GenBank/DDBJ databases">
        <title>A draft genome for a cacao thread blight-causing isolate of Paramarasmius palmivorus.</title>
        <authorList>
            <person name="Baruah I.K."/>
            <person name="Bukari Y."/>
            <person name="Amoako-Attah I."/>
            <person name="Meinhardt L.W."/>
            <person name="Bailey B.A."/>
            <person name="Cohen S.P."/>
        </authorList>
    </citation>
    <scope>NUCLEOTIDE SEQUENCE [LARGE SCALE GENOMIC DNA]</scope>
    <source>
        <strain evidence="20 21">GH-12</strain>
    </source>
</reference>
<dbReference type="EMBL" id="JAYKXP010000010">
    <property type="protein sequence ID" value="KAK7053288.1"/>
    <property type="molecule type" value="Genomic_DNA"/>
</dbReference>
<keyword evidence="9" id="KW-0498">Mitosis</keyword>
<dbReference type="InterPro" id="IPR013960">
    <property type="entry name" value="DASH_Duo1"/>
</dbReference>
<evidence type="ECO:0000256" key="2">
    <source>
        <dbReference type="ARBA" id="ARBA00004186"/>
    </source>
</evidence>
<keyword evidence="7" id="KW-0132">Cell division</keyword>
<feature type="region of interest" description="Disordered" evidence="19">
    <location>
        <begin position="1"/>
        <end position="32"/>
    </location>
</feature>
<evidence type="ECO:0000256" key="7">
    <source>
        <dbReference type="ARBA" id="ARBA00022618"/>
    </source>
</evidence>
<evidence type="ECO:0000256" key="17">
    <source>
        <dbReference type="ARBA" id="ARBA00044152"/>
    </source>
</evidence>
<evidence type="ECO:0000256" key="5">
    <source>
        <dbReference type="ARBA" id="ARBA00022454"/>
    </source>
</evidence>
<dbReference type="GO" id="GO:0051301">
    <property type="term" value="P:cell division"/>
    <property type="evidence" value="ECO:0007669"/>
    <property type="project" value="UniProtKB-KW"/>
</dbReference>
<keyword evidence="5" id="KW-0158">Chromosome</keyword>
<evidence type="ECO:0000256" key="3">
    <source>
        <dbReference type="ARBA" id="ARBA00004629"/>
    </source>
</evidence>
<evidence type="ECO:0000313" key="21">
    <source>
        <dbReference type="Proteomes" id="UP001383192"/>
    </source>
</evidence>
<feature type="region of interest" description="Disordered" evidence="19">
    <location>
        <begin position="48"/>
        <end position="95"/>
    </location>
</feature>
<evidence type="ECO:0000256" key="6">
    <source>
        <dbReference type="ARBA" id="ARBA00022490"/>
    </source>
</evidence>
<evidence type="ECO:0000256" key="8">
    <source>
        <dbReference type="ARBA" id="ARBA00022701"/>
    </source>
</evidence>
<dbReference type="PANTHER" id="PTHR28216:SF1">
    <property type="entry name" value="DASH COMPLEX SUBUNIT DUO1"/>
    <property type="match status" value="1"/>
</dbReference>
<keyword evidence="21" id="KW-1185">Reference proteome</keyword>
<keyword evidence="16" id="KW-0137">Centromere</keyword>
<evidence type="ECO:0000256" key="18">
    <source>
        <dbReference type="ARBA" id="ARBA00044358"/>
    </source>
</evidence>
<keyword evidence="10" id="KW-0159">Chromosome partition</keyword>
<evidence type="ECO:0000256" key="15">
    <source>
        <dbReference type="ARBA" id="ARBA00023306"/>
    </source>
</evidence>
<keyword evidence="12" id="KW-0175">Coiled coil</keyword>
<comment type="similarity">
    <text evidence="4">Belongs to the DASH complex DUO1 family.</text>
</comment>
<dbReference type="GO" id="GO:0072686">
    <property type="term" value="C:mitotic spindle"/>
    <property type="evidence" value="ECO:0007669"/>
    <property type="project" value="InterPro"/>
</dbReference>
<feature type="region of interest" description="Disordered" evidence="19">
    <location>
        <begin position="193"/>
        <end position="285"/>
    </location>
</feature>
<dbReference type="GO" id="GO:0007059">
    <property type="term" value="P:chromosome segregation"/>
    <property type="evidence" value="ECO:0007669"/>
    <property type="project" value="UniProtKB-KW"/>
</dbReference>
<dbReference type="Proteomes" id="UP001383192">
    <property type="component" value="Unassembled WGS sequence"/>
</dbReference>
<evidence type="ECO:0000256" key="9">
    <source>
        <dbReference type="ARBA" id="ARBA00022776"/>
    </source>
</evidence>
<evidence type="ECO:0000256" key="4">
    <source>
        <dbReference type="ARBA" id="ARBA00005366"/>
    </source>
</evidence>
<keyword evidence="11" id="KW-0995">Kinetochore</keyword>
<dbReference type="GO" id="GO:0000278">
    <property type="term" value="P:mitotic cell cycle"/>
    <property type="evidence" value="ECO:0007669"/>
    <property type="project" value="InterPro"/>
</dbReference>